<organism evidence="1 2">
    <name type="scientific">Leptospira interrogans str. 2002000626</name>
    <dbReference type="NCBI Taxonomy" id="996803"/>
    <lineage>
        <taxon>Bacteria</taxon>
        <taxon>Pseudomonadati</taxon>
        <taxon>Spirochaetota</taxon>
        <taxon>Spirochaetia</taxon>
        <taxon>Leptospirales</taxon>
        <taxon>Leptospiraceae</taxon>
        <taxon>Leptospira</taxon>
    </lineage>
</organism>
<dbReference type="AlphaFoldDB" id="A0A829DCB6"/>
<reference evidence="1 2" key="1">
    <citation type="submission" date="2013-02" db="EMBL/GenBank/DDBJ databases">
        <authorList>
            <person name="Harkins D.M."/>
            <person name="Durkin A.S."/>
            <person name="Brinkac L.M."/>
            <person name="Haft D.H."/>
            <person name="Selengut J.D."/>
            <person name="Sanka R."/>
            <person name="DePew J."/>
            <person name="Purushe J."/>
            <person name="Whelen A.C."/>
            <person name="Vinetz J.M."/>
            <person name="Sutton G.G."/>
            <person name="Nierman W.C."/>
            <person name="Fouts D.E."/>
        </authorList>
    </citation>
    <scope>NUCLEOTIDE SEQUENCE [LARGE SCALE GENOMIC DNA]</scope>
    <source>
        <strain evidence="1 2">2002000626</strain>
    </source>
</reference>
<evidence type="ECO:0000313" key="2">
    <source>
        <dbReference type="Proteomes" id="UP000012329"/>
    </source>
</evidence>
<dbReference type="EMBL" id="AFJL02000046">
    <property type="protein sequence ID" value="EMY06261.1"/>
    <property type="molecule type" value="Genomic_DNA"/>
</dbReference>
<proteinExistence type="predicted"/>
<accession>A0A829DCB6</accession>
<evidence type="ECO:0000313" key="1">
    <source>
        <dbReference type="EMBL" id="EMY06261.1"/>
    </source>
</evidence>
<gene>
    <name evidence="1" type="ORF">LEP1GSC029_3176</name>
</gene>
<dbReference type="Proteomes" id="UP000012329">
    <property type="component" value="Unassembled WGS sequence"/>
</dbReference>
<name>A0A829DCB6_LEPIR</name>
<sequence>MISSVFAIEAKSISQVYELIQVKFEISEKQILDLKITNRKAIQSHKENSRKQWMENSFK</sequence>
<protein>
    <submittedName>
        <fullName evidence="1">Uncharacterized protein</fullName>
    </submittedName>
</protein>
<comment type="caution">
    <text evidence="1">The sequence shown here is derived from an EMBL/GenBank/DDBJ whole genome shotgun (WGS) entry which is preliminary data.</text>
</comment>